<reference evidence="5 6" key="1">
    <citation type="submission" date="2024-04" db="EMBL/GenBank/DDBJ databases">
        <title>Human intestinal bacterial collection.</title>
        <authorList>
            <person name="Pauvert C."/>
            <person name="Hitch T.C.A."/>
            <person name="Clavel T."/>
        </authorList>
    </citation>
    <scope>NUCLEOTIDE SEQUENCE [LARGE SCALE GENOMIC DNA]</scope>
    <source>
        <strain evidence="5 6">CLA-SR-H026</strain>
    </source>
</reference>
<name>A0ABV1J749_9FIRM</name>
<evidence type="ECO:0000313" key="5">
    <source>
        <dbReference type="EMBL" id="MEQ3353755.1"/>
    </source>
</evidence>
<dbReference type="Pfam" id="PF00588">
    <property type="entry name" value="SpoU_methylase"/>
    <property type="match status" value="1"/>
</dbReference>
<proteinExistence type="inferred from homology"/>
<protein>
    <submittedName>
        <fullName evidence="5">23S rRNA (Guanosine(2251)-2'-O)-methyltransferase RlmB</fullName>
    </submittedName>
</protein>
<dbReference type="CDD" id="cd18103">
    <property type="entry name" value="SpoU-like_RlmB"/>
    <property type="match status" value="1"/>
</dbReference>
<accession>A0ABV1J749</accession>
<evidence type="ECO:0000256" key="3">
    <source>
        <dbReference type="ARBA" id="ARBA00022679"/>
    </source>
</evidence>
<dbReference type="Gene3D" id="3.30.1330.30">
    <property type="match status" value="1"/>
</dbReference>
<gene>
    <name evidence="5" type="primary">rlmB</name>
    <name evidence="5" type="ORF">AAA081_05490</name>
</gene>
<dbReference type="RefSeq" id="WP_108831025.1">
    <property type="nucleotide sequence ID" value="NZ_JAOQJD010000010.1"/>
</dbReference>
<dbReference type="Gene3D" id="3.40.1280.10">
    <property type="match status" value="1"/>
</dbReference>
<keyword evidence="2" id="KW-0489">Methyltransferase</keyword>
<organism evidence="5 6">
    <name type="scientific">Aedoeadaptatus acetigenes</name>
    <dbReference type="NCBI Taxonomy" id="2981723"/>
    <lineage>
        <taxon>Bacteria</taxon>
        <taxon>Bacillati</taxon>
        <taxon>Bacillota</taxon>
        <taxon>Tissierellia</taxon>
        <taxon>Tissierellales</taxon>
        <taxon>Peptoniphilaceae</taxon>
        <taxon>Aedoeadaptatus</taxon>
    </lineage>
</organism>
<dbReference type="InterPro" id="IPR004441">
    <property type="entry name" value="rRNA_MeTrfase_TrmH"/>
</dbReference>
<dbReference type="InterPro" id="IPR029028">
    <property type="entry name" value="Alpha/beta_knot_MTases"/>
</dbReference>
<evidence type="ECO:0000259" key="4">
    <source>
        <dbReference type="SMART" id="SM00967"/>
    </source>
</evidence>
<evidence type="ECO:0000313" key="6">
    <source>
        <dbReference type="Proteomes" id="UP001481872"/>
    </source>
</evidence>
<feature type="domain" description="RNA 2-O ribose methyltransferase substrate binding" evidence="4">
    <location>
        <begin position="5"/>
        <end position="78"/>
    </location>
</feature>
<dbReference type="PANTHER" id="PTHR46429">
    <property type="entry name" value="23S RRNA (GUANOSINE-2'-O-)-METHYLTRANSFERASE RLMB"/>
    <property type="match status" value="1"/>
</dbReference>
<dbReference type="PANTHER" id="PTHR46429:SF1">
    <property type="entry name" value="23S RRNA (GUANOSINE-2'-O-)-METHYLTRANSFERASE RLMB"/>
    <property type="match status" value="1"/>
</dbReference>
<sequence length="247" mass="26672">METTMIYGRNPVLEALDKMPDKVYIQKGAKDGSMKKIRGRAKELGIYVQEREKSRLDEMCGNQNHQGVVAFISDFTYGSVEDMLALAEEKSEDPLIVLLDGIEDPHNLGAIIRSAYAMGAHGVVIPKHRAAAVNATVYKTSAGAVDHMIVAKVTNINRTIDDLKAKNIWVYGADGGKGALYDADLTGPIAVVIGNEGKGLAEKTKEHVDSLLSIPMDGGFDSLNASVAASIFLYDIKRQRHGKASAL</sequence>
<comment type="caution">
    <text evidence="5">The sequence shown here is derived from an EMBL/GenBank/DDBJ whole genome shotgun (WGS) entry which is preliminary data.</text>
</comment>
<evidence type="ECO:0000256" key="2">
    <source>
        <dbReference type="ARBA" id="ARBA00022603"/>
    </source>
</evidence>
<dbReference type="Proteomes" id="UP001481872">
    <property type="component" value="Unassembled WGS sequence"/>
</dbReference>
<dbReference type="InterPro" id="IPR029026">
    <property type="entry name" value="tRNA_m1G_MTases_N"/>
</dbReference>
<dbReference type="Pfam" id="PF08032">
    <property type="entry name" value="SpoU_sub_bind"/>
    <property type="match status" value="1"/>
</dbReference>
<dbReference type="InterPro" id="IPR001537">
    <property type="entry name" value="SpoU_MeTrfase"/>
</dbReference>
<keyword evidence="6" id="KW-1185">Reference proteome</keyword>
<dbReference type="InterPro" id="IPR029064">
    <property type="entry name" value="Ribosomal_eL30-like_sf"/>
</dbReference>
<dbReference type="NCBIfam" id="TIGR00186">
    <property type="entry name" value="rRNA_methyl_3"/>
    <property type="match status" value="1"/>
</dbReference>
<dbReference type="SMART" id="SM00967">
    <property type="entry name" value="SpoU_sub_bind"/>
    <property type="match status" value="1"/>
</dbReference>
<comment type="similarity">
    <text evidence="1">Belongs to the class IV-like SAM-binding methyltransferase superfamily. RNA methyltransferase TrmH family.</text>
</comment>
<dbReference type="SUPFAM" id="SSF75217">
    <property type="entry name" value="alpha/beta knot"/>
    <property type="match status" value="1"/>
</dbReference>
<dbReference type="SUPFAM" id="SSF55315">
    <property type="entry name" value="L30e-like"/>
    <property type="match status" value="1"/>
</dbReference>
<dbReference type="InterPro" id="IPR013123">
    <property type="entry name" value="SpoU_subst-bd"/>
</dbReference>
<evidence type="ECO:0000256" key="1">
    <source>
        <dbReference type="ARBA" id="ARBA00007228"/>
    </source>
</evidence>
<dbReference type="EMBL" id="JBBNPS010000013">
    <property type="protein sequence ID" value="MEQ3353755.1"/>
    <property type="molecule type" value="Genomic_DNA"/>
</dbReference>
<keyword evidence="3" id="KW-0808">Transferase</keyword>